<dbReference type="Proteomes" id="UP000009891">
    <property type="component" value="Unassembled WGS sequence"/>
</dbReference>
<protein>
    <recommendedName>
        <fullName evidence="3">Excisionase family DNA binding domain-containing protein</fullName>
    </recommendedName>
</protein>
<accession>K9DJE8</accession>
<proteinExistence type="predicted"/>
<evidence type="ECO:0000313" key="1">
    <source>
        <dbReference type="EMBL" id="EKU78932.1"/>
    </source>
</evidence>
<dbReference type="EMBL" id="AHAF01000003">
    <property type="protein sequence ID" value="EKU78932.1"/>
    <property type="molecule type" value="Genomic_DNA"/>
</dbReference>
<organism evidence="1 2">
    <name type="scientific">Veillonella seminalis ACS-216-V-Col6b</name>
    <dbReference type="NCBI Taxonomy" id="883156"/>
    <lineage>
        <taxon>Bacteria</taxon>
        <taxon>Bacillati</taxon>
        <taxon>Bacillota</taxon>
        <taxon>Negativicutes</taxon>
        <taxon>Veillonellales</taxon>
        <taxon>Veillonellaceae</taxon>
        <taxon>Veillonella</taxon>
    </lineage>
</organism>
<name>K9DJE8_9FIRM</name>
<reference evidence="1 2" key="1">
    <citation type="submission" date="2012-09" db="EMBL/GenBank/DDBJ databases">
        <title>The Genome Sequence of Veillonella ratti ACS-216-V-COL6B.</title>
        <authorList>
            <consortium name="The Broad Institute Genome Sequencing Platform"/>
            <person name="Earl A."/>
            <person name="Ward D."/>
            <person name="Feldgarden M."/>
            <person name="Gevers D."/>
            <person name="Saerens B."/>
            <person name="Vaneechoutte M."/>
            <person name="Walker B."/>
            <person name="Young S.K."/>
            <person name="Zeng Q."/>
            <person name="Gargeya S."/>
            <person name="Fitzgerald M."/>
            <person name="Haas B."/>
            <person name="Abouelleil A."/>
            <person name="Alvarado L."/>
            <person name="Arachchi H.M."/>
            <person name="Berlin A."/>
            <person name="Chapman S.B."/>
            <person name="Goldberg J."/>
            <person name="Griggs A."/>
            <person name="Gujja S."/>
            <person name="Hansen M."/>
            <person name="Howarth C."/>
            <person name="Imamovic A."/>
            <person name="Larimer J."/>
            <person name="McCowen C."/>
            <person name="Montmayeur A."/>
            <person name="Murphy C."/>
            <person name="Neiman D."/>
            <person name="Pearson M."/>
            <person name="Priest M."/>
            <person name="Roberts A."/>
            <person name="Saif S."/>
            <person name="Shea T."/>
            <person name="Sisk P."/>
            <person name="Sykes S."/>
            <person name="Wortman J."/>
            <person name="Nusbaum C."/>
            <person name="Birren B."/>
        </authorList>
    </citation>
    <scope>NUCLEOTIDE SEQUENCE [LARGE SCALE GENOMIC DNA]</scope>
    <source>
        <strain evidence="1 2">ACS-216-V-Col6b</strain>
    </source>
</reference>
<dbReference type="STRING" id="883156.HMPREF9282_00729"/>
<keyword evidence="2" id="KW-1185">Reference proteome</keyword>
<evidence type="ECO:0000313" key="2">
    <source>
        <dbReference type="Proteomes" id="UP000009891"/>
    </source>
</evidence>
<dbReference type="PATRIC" id="fig|883156.3.peg.714"/>
<sequence length="59" mass="6879">MENNEKIMLTAADVAEILQIKPSRAYSIIRQMNAELTKKGKLVLRGRVNRRYFEEKISI</sequence>
<evidence type="ECO:0008006" key="3">
    <source>
        <dbReference type="Google" id="ProtNLM"/>
    </source>
</evidence>
<dbReference type="RefSeq" id="WP_006555629.1">
    <property type="nucleotide sequence ID" value="NZ_JH992936.1"/>
</dbReference>
<dbReference type="OrthoDB" id="3174733at2"/>
<dbReference type="HOGENOM" id="CLU_173913_1_0_9"/>
<gene>
    <name evidence="1" type="ORF">HMPREF9282_00729</name>
</gene>
<comment type="caution">
    <text evidence="1">The sequence shown here is derived from an EMBL/GenBank/DDBJ whole genome shotgun (WGS) entry which is preliminary data.</text>
</comment>
<dbReference type="AlphaFoldDB" id="K9DJE8"/>